<proteinExistence type="predicted"/>
<organism evidence="1 2">
    <name type="scientific">Fusarium venenatum</name>
    <dbReference type="NCBI Taxonomy" id="56646"/>
    <lineage>
        <taxon>Eukaryota</taxon>
        <taxon>Fungi</taxon>
        <taxon>Dikarya</taxon>
        <taxon>Ascomycota</taxon>
        <taxon>Pezizomycotina</taxon>
        <taxon>Sordariomycetes</taxon>
        <taxon>Hypocreomycetidae</taxon>
        <taxon>Hypocreales</taxon>
        <taxon>Nectriaceae</taxon>
        <taxon>Fusarium</taxon>
    </lineage>
</organism>
<sequence>MTCNLLSMTAWSRNILQMFGPTRSNNAPLGNLCTRHFTFTSDLSLVPALEFTVLKCWDPQVGRDALALLATETRQEGAWEGSRVALIAVEVVRLAKGLHFGNPAIPGEAGVREG</sequence>
<dbReference type="AlphaFoldDB" id="A0A2L2TRI9"/>
<evidence type="ECO:0000313" key="1">
    <source>
        <dbReference type="EMBL" id="CEI67757.1"/>
    </source>
</evidence>
<reference evidence="2" key="1">
    <citation type="submission" date="2014-10" db="EMBL/GenBank/DDBJ databases">
        <authorList>
            <person name="King R."/>
        </authorList>
    </citation>
    <scope>NUCLEOTIDE SEQUENCE [LARGE SCALE GENOMIC DNA]</scope>
    <source>
        <strain evidence="2">A3/5</strain>
    </source>
</reference>
<accession>A0A2L2TRI9</accession>
<keyword evidence="2" id="KW-1185">Reference proteome</keyword>
<evidence type="ECO:0000313" key="2">
    <source>
        <dbReference type="Proteomes" id="UP000245910"/>
    </source>
</evidence>
<dbReference type="Proteomes" id="UP000245910">
    <property type="component" value="Chromosome I"/>
</dbReference>
<dbReference type="EMBL" id="LN649229">
    <property type="protein sequence ID" value="CEI67757.1"/>
    <property type="molecule type" value="Genomic_DNA"/>
</dbReference>
<protein>
    <submittedName>
        <fullName evidence="1">Uncharacterized protein</fullName>
    </submittedName>
</protein>
<name>A0A2L2TRI9_9HYPO</name>